<evidence type="ECO:0000256" key="2">
    <source>
        <dbReference type="SAM" id="Phobius"/>
    </source>
</evidence>
<keyword evidence="2" id="KW-1133">Transmembrane helix</keyword>
<keyword evidence="2" id="KW-0812">Transmembrane</keyword>
<evidence type="ECO:0000256" key="1">
    <source>
        <dbReference type="SAM" id="MobiDB-lite"/>
    </source>
</evidence>
<keyword evidence="2" id="KW-0472">Membrane</keyword>
<feature type="region of interest" description="Disordered" evidence="1">
    <location>
        <begin position="63"/>
        <end position="86"/>
    </location>
</feature>
<keyword evidence="3" id="KW-1185">Reference proteome</keyword>
<proteinExistence type="predicted"/>
<feature type="transmembrane region" description="Helical" evidence="2">
    <location>
        <begin position="184"/>
        <end position="201"/>
    </location>
</feature>
<name>A0A6P6X1L1_COFAR</name>
<evidence type="ECO:0000313" key="3">
    <source>
        <dbReference type="Proteomes" id="UP001652660"/>
    </source>
</evidence>
<dbReference type="GeneID" id="113738459"/>
<dbReference type="PANTHER" id="PTHR35469:SF5">
    <property type="entry name" value="TRANSMEMBRANE PROTEIN"/>
    <property type="match status" value="1"/>
</dbReference>
<reference evidence="4" key="2">
    <citation type="submission" date="2025-08" db="UniProtKB">
        <authorList>
            <consortium name="RefSeq"/>
        </authorList>
    </citation>
    <scope>IDENTIFICATION</scope>
    <source>
        <tissue evidence="4">Leaves</tissue>
    </source>
</reference>
<sequence>MEKEERRRRIVERGSQRLALITGSIQNLESLPLSPSPKTHHDISHRRIHSAPAVAVHASNGLSLSQDQGHYPSPKQSHLSGEADSLGLPLKHNLSYGVSKDDGLQNRTKAFNHQNDHANTEEMQDSEATFRNEAELSAVNTRVTKASDDHAKMFMRESRGGTLLNFFTPKEINSSIISSEDTRVFCSIMIALLVVIAYANLPHHIVKSKSLIASRPLYVLLLTDVMIVILRISSAKQRGSGEMDVQKKAAKILESDRHNIHWDEAIKVLEWGLVLYQTVRAIFIDCSFYIVIVICGFSFM</sequence>
<dbReference type="RefSeq" id="XP_027121464.2">
    <property type="nucleotide sequence ID" value="XM_027265663.2"/>
</dbReference>
<gene>
    <name evidence="4" type="primary">LOC113738459</name>
</gene>
<feature type="compositionally biased region" description="Polar residues" evidence="1">
    <location>
        <begin position="63"/>
        <end position="79"/>
    </location>
</feature>
<protein>
    <submittedName>
        <fullName evidence="4">Uncharacterized protein</fullName>
    </submittedName>
</protein>
<reference evidence="3" key="1">
    <citation type="journal article" date="2025" name="Foods">
        <title>Unveiling the Microbial Signatures of Arabica Coffee Cherries: Insights into Ripeness Specific Diversity, Functional Traits, and Implications for Quality and Safety.</title>
        <authorList>
            <consortium name="RefSeq"/>
            <person name="Tenea G.N."/>
            <person name="Cifuentes V."/>
            <person name="Reyes P."/>
            <person name="Cevallos-Vallejos M."/>
        </authorList>
    </citation>
    <scope>NUCLEOTIDE SEQUENCE [LARGE SCALE GENOMIC DNA]</scope>
</reference>
<dbReference type="PANTHER" id="PTHR35469">
    <property type="entry name" value="TRANSMEMBRANE PROTEIN"/>
    <property type="match status" value="1"/>
</dbReference>
<dbReference type="Proteomes" id="UP001652660">
    <property type="component" value="Chromosome 4e"/>
</dbReference>
<organism evidence="3 4">
    <name type="scientific">Coffea arabica</name>
    <name type="common">Arabian coffee</name>
    <dbReference type="NCBI Taxonomy" id="13443"/>
    <lineage>
        <taxon>Eukaryota</taxon>
        <taxon>Viridiplantae</taxon>
        <taxon>Streptophyta</taxon>
        <taxon>Embryophyta</taxon>
        <taxon>Tracheophyta</taxon>
        <taxon>Spermatophyta</taxon>
        <taxon>Magnoliopsida</taxon>
        <taxon>eudicotyledons</taxon>
        <taxon>Gunneridae</taxon>
        <taxon>Pentapetalae</taxon>
        <taxon>asterids</taxon>
        <taxon>lamiids</taxon>
        <taxon>Gentianales</taxon>
        <taxon>Rubiaceae</taxon>
        <taxon>Ixoroideae</taxon>
        <taxon>Gardenieae complex</taxon>
        <taxon>Bertiereae - Coffeeae clade</taxon>
        <taxon>Coffeeae</taxon>
        <taxon>Coffea</taxon>
    </lineage>
</organism>
<dbReference type="OrthoDB" id="1645757at2759"/>
<accession>A0A6P6X1L1</accession>
<feature type="transmembrane region" description="Helical" evidence="2">
    <location>
        <begin position="281"/>
        <end position="299"/>
    </location>
</feature>
<evidence type="ECO:0000313" key="4">
    <source>
        <dbReference type="RefSeq" id="XP_027121464.2"/>
    </source>
</evidence>